<name>A0AA39ULY8_9AGAR</name>
<keyword evidence="4" id="KW-1185">Reference proteome</keyword>
<dbReference type="GO" id="GO:0016491">
    <property type="term" value="F:oxidoreductase activity"/>
    <property type="evidence" value="ECO:0007669"/>
    <property type="project" value="UniProtKB-KW"/>
</dbReference>
<proteinExistence type="predicted"/>
<dbReference type="EMBL" id="JAUEPU010000024">
    <property type="protein sequence ID" value="KAK0493528.1"/>
    <property type="molecule type" value="Genomic_DNA"/>
</dbReference>
<dbReference type="InterPro" id="IPR050523">
    <property type="entry name" value="AKR_Detox_Biosynth"/>
</dbReference>
<keyword evidence="1" id="KW-0560">Oxidoreductase</keyword>
<evidence type="ECO:0000256" key="1">
    <source>
        <dbReference type="ARBA" id="ARBA00023002"/>
    </source>
</evidence>
<comment type="caution">
    <text evidence="3">The sequence shown here is derived from an EMBL/GenBank/DDBJ whole genome shotgun (WGS) entry which is preliminary data.</text>
</comment>
<dbReference type="AlphaFoldDB" id="A0AA39ULY8"/>
<organism evidence="3 4">
    <name type="scientific">Armillaria luteobubalina</name>
    <dbReference type="NCBI Taxonomy" id="153913"/>
    <lineage>
        <taxon>Eukaryota</taxon>
        <taxon>Fungi</taxon>
        <taxon>Dikarya</taxon>
        <taxon>Basidiomycota</taxon>
        <taxon>Agaricomycotina</taxon>
        <taxon>Agaricomycetes</taxon>
        <taxon>Agaricomycetidae</taxon>
        <taxon>Agaricales</taxon>
        <taxon>Marasmiineae</taxon>
        <taxon>Physalacriaceae</taxon>
        <taxon>Armillaria</taxon>
    </lineage>
</organism>
<dbReference type="InterPro" id="IPR023210">
    <property type="entry name" value="NADP_OxRdtase_dom"/>
</dbReference>
<evidence type="ECO:0000259" key="2">
    <source>
        <dbReference type="Pfam" id="PF00248"/>
    </source>
</evidence>
<feature type="domain" description="NADP-dependent oxidoreductase" evidence="2">
    <location>
        <begin position="45"/>
        <end position="115"/>
    </location>
</feature>
<dbReference type="Gene3D" id="3.20.20.100">
    <property type="entry name" value="NADP-dependent oxidoreductase domain"/>
    <property type="match status" value="1"/>
</dbReference>
<protein>
    <submittedName>
        <fullName evidence="3">Aldo keto reductase</fullName>
    </submittedName>
</protein>
<dbReference type="InterPro" id="IPR036812">
    <property type="entry name" value="NAD(P)_OxRdtase_dom_sf"/>
</dbReference>
<reference evidence="3" key="1">
    <citation type="submission" date="2023-06" db="EMBL/GenBank/DDBJ databases">
        <authorList>
            <consortium name="Lawrence Berkeley National Laboratory"/>
            <person name="Ahrendt S."/>
            <person name="Sahu N."/>
            <person name="Indic B."/>
            <person name="Wong-Bajracharya J."/>
            <person name="Merenyi Z."/>
            <person name="Ke H.-M."/>
            <person name="Monk M."/>
            <person name="Kocsube S."/>
            <person name="Drula E."/>
            <person name="Lipzen A."/>
            <person name="Balint B."/>
            <person name="Henrissat B."/>
            <person name="Andreopoulos B."/>
            <person name="Martin F.M."/>
            <person name="Harder C.B."/>
            <person name="Rigling D."/>
            <person name="Ford K.L."/>
            <person name="Foster G.D."/>
            <person name="Pangilinan J."/>
            <person name="Papanicolaou A."/>
            <person name="Barry K."/>
            <person name="LaButti K."/>
            <person name="Viragh M."/>
            <person name="Koriabine M."/>
            <person name="Yan M."/>
            <person name="Riley R."/>
            <person name="Champramary S."/>
            <person name="Plett K.L."/>
            <person name="Tsai I.J."/>
            <person name="Slot J."/>
            <person name="Sipos G."/>
            <person name="Plett J."/>
            <person name="Nagy L.G."/>
            <person name="Grigoriev I.V."/>
        </authorList>
    </citation>
    <scope>NUCLEOTIDE SEQUENCE</scope>
    <source>
        <strain evidence="3">HWK02</strain>
    </source>
</reference>
<evidence type="ECO:0000313" key="4">
    <source>
        <dbReference type="Proteomes" id="UP001175228"/>
    </source>
</evidence>
<gene>
    <name evidence="3" type="ORF">EDD18DRAFT_1107913</name>
</gene>
<sequence>MYREVMACQNEPPSYIDVPNDQKTVTTIDHPRLRVLYGSPDWLSQVQSEEESIKQIKTVYNDGITTFDMSNAYSNEESVVVLGKAIKQENLPRDGITVMTKVFHPEYDTSTLTHETMQALHDAVQAGHRSLVYPMQTHLFMTIPPDPQLALPSDNMVPGGRKEWHNTIITRLEEIALQKNITMTQVAITSSMSKEHQY</sequence>
<accession>A0AA39ULY8</accession>
<dbReference type="PANTHER" id="PTHR43364">
    <property type="entry name" value="NADH-SPECIFIC METHYLGLYOXAL REDUCTASE-RELATED"/>
    <property type="match status" value="1"/>
</dbReference>
<dbReference type="PANTHER" id="PTHR43364:SF4">
    <property type="entry name" value="NAD(P)-LINKED OXIDOREDUCTASE SUPERFAMILY PROTEIN"/>
    <property type="match status" value="1"/>
</dbReference>
<evidence type="ECO:0000313" key="3">
    <source>
        <dbReference type="EMBL" id="KAK0493528.1"/>
    </source>
</evidence>
<dbReference type="SUPFAM" id="SSF51430">
    <property type="entry name" value="NAD(P)-linked oxidoreductase"/>
    <property type="match status" value="1"/>
</dbReference>
<dbReference type="Pfam" id="PF00248">
    <property type="entry name" value="Aldo_ket_red"/>
    <property type="match status" value="1"/>
</dbReference>
<dbReference type="Proteomes" id="UP001175228">
    <property type="component" value="Unassembled WGS sequence"/>
</dbReference>